<feature type="domain" description="Putative host cell surface-exposed lipoprotein Ltp-like HTH region" evidence="1">
    <location>
        <begin position="42"/>
        <end position="82"/>
    </location>
</feature>
<evidence type="ECO:0000259" key="1">
    <source>
        <dbReference type="Pfam" id="PF07553"/>
    </source>
</evidence>
<dbReference type="InterPro" id="IPR011434">
    <property type="entry name" value="Ltp-like_HTH"/>
</dbReference>
<sequence length="88" mass="9905">MRSAEDYIEMSGFSRQGLIRQLKYEGFSTEDATYAVDHITVDWFEQAARSAKDYMEMSGFSRQGLIEQLEYEGYTPAQAVYGAAAVGL</sequence>
<organism evidence="2 3">
    <name type="scientific">Mycolicibacterium elephantis</name>
    <dbReference type="NCBI Taxonomy" id="81858"/>
    <lineage>
        <taxon>Bacteria</taxon>
        <taxon>Bacillati</taxon>
        <taxon>Actinomycetota</taxon>
        <taxon>Actinomycetes</taxon>
        <taxon>Mycobacteriales</taxon>
        <taxon>Mycobacteriaceae</taxon>
        <taxon>Mycolicibacterium</taxon>
    </lineage>
</organism>
<feature type="domain" description="Putative host cell surface-exposed lipoprotein Ltp-like HTH region" evidence="1">
    <location>
        <begin position="2"/>
        <end position="39"/>
    </location>
</feature>
<reference evidence="2 3" key="1">
    <citation type="submission" date="2017-02" db="EMBL/GenBank/DDBJ databases">
        <title>The new phylogeny of genus Mycobacterium.</title>
        <authorList>
            <person name="Tortoli E."/>
            <person name="Trovato A."/>
            <person name="Cirillo D.M."/>
        </authorList>
    </citation>
    <scope>NUCLEOTIDE SEQUENCE [LARGE SCALE GENOMIC DNA]</scope>
    <source>
        <strain evidence="2 3">FI-09383</strain>
    </source>
</reference>
<dbReference type="InterPro" id="IPR036388">
    <property type="entry name" value="WH-like_DNA-bd_sf"/>
</dbReference>
<dbReference type="Pfam" id="PF07553">
    <property type="entry name" value="Lipoprotein_Ltp"/>
    <property type="match status" value="2"/>
</dbReference>
<protein>
    <recommendedName>
        <fullName evidence="1">Putative host cell surface-exposed lipoprotein Ltp-like HTH region domain-containing protein</fullName>
    </recommendedName>
</protein>
<gene>
    <name evidence="2" type="ORF">BST23_24995</name>
</gene>
<dbReference type="STRING" id="81858.BST23_24995"/>
<accession>A0A1X0CFS2</accession>
<dbReference type="AlphaFoldDB" id="A0A1X0CFS2"/>
<evidence type="ECO:0000313" key="2">
    <source>
        <dbReference type="EMBL" id="ORA58991.1"/>
    </source>
</evidence>
<comment type="caution">
    <text evidence="2">The sequence shown here is derived from an EMBL/GenBank/DDBJ whole genome shotgun (WGS) entry which is preliminary data.</text>
</comment>
<name>A0A1X0CFS2_9MYCO</name>
<proteinExistence type="predicted"/>
<dbReference type="EMBL" id="MVHP01000048">
    <property type="protein sequence ID" value="ORA58991.1"/>
    <property type="molecule type" value="Genomic_DNA"/>
</dbReference>
<evidence type="ECO:0000313" key="3">
    <source>
        <dbReference type="Proteomes" id="UP000192772"/>
    </source>
</evidence>
<dbReference type="Gene3D" id="1.10.10.10">
    <property type="entry name" value="Winged helix-like DNA-binding domain superfamily/Winged helix DNA-binding domain"/>
    <property type="match status" value="2"/>
</dbReference>
<dbReference type="Proteomes" id="UP000192772">
    <property type="component" value="Unassembled WGS sequence"/>
</dbReference>